<organism evidence="1 2">
    <name type="scientific">Pseudomonas baltica</name>
    <dbReference type="NCBI Taxonomy" id="2762576"/>
    <lineage>
        <taxon>Bacteria</taxon>
        <taxon>Pseudomonadati</taxon>
        <taxon>Pseudomonadota</taxon>
        <taxon>Gammaproteobacteria</taxon>
        <taxon>Pseudomonadales</taxon>
        <taxon>Pseudomonadaceae</taxon>
        <taxon>Pseudomonas</taxon>
    </lineage>
</organism>
<dbReference type="RefSeq" id="WP_163007545.1">
    <property type="nucleotide sequence ID" value="NZ_JACMYH010000001.1"/>
</dbReference>
<dbReference type="EMBL" id="JACMYH010000001">
    <property type="protein sequence ID" value="MBC2676825.1"/>
    <property type="molecule type" value="Genomic_DNA"/>
</dbReference>
<evidence type="ECO:0000313" key="2">
    <source>
        <dbReference type="Proteomes" id="UP000546173"/>
    </source>
</evidence>
<comment type="caution">
    <text evidence="1">The sequence shown here is derived from an EMBL/GenBank/DDBJ whole genome shotgun (WGS) entry which is preliminary data.</text>
</comment>
<proteinExistence type="predicted"/>
<keyword evidence="2" id="KW-1185">Reference proteome</keyword>
<protein>
    <submittedName>
        <fullName evidence="1">Uncharacterized protein</fullName>
    </submittedName>
</protein>
<reference evidence="1 2" key="1">
    <citation type="submission" date="2020-08" db="EMBL/GenBank/DDBJ databases">
        <title>Pseudomonas sp. nov.</title>
        <authorList>
            <person name="Gieschler S."/>
            <person name="Fiedler G."/>
            <person name="Brinks E."/>
            <person name="Boehnlein C."/>
            <person name="Franz C.M.A.P."/>
            <person name="Kabisch J."/>
        </authorList>
    </citation>
    <scope>NUCLEOTIDE SEQUENCE [LARGE SCALE GENOMIC DNA]</scope>
    <source>
        <strain evidence="1 2">MBT-2</strain>
    </source>
</reference>
<sequence>MASIEAVLAGLDPPLKHETHMEEGLLNLTLIDPNVPAQVMRSLSPHEYKDSTTFRLLVLYAVNEIRGKGSHAPLEVMPAVEWDSHT</sequence>
<dbReference type="Proteomes" id="UP000546173">
    <property type="component" value="Unassembled WGS sequence"/>
</dbReference>
<accession>A0A7X1G1R7</accession>
<evidence type="ECO:0000313" key="1">
    <source>
        <dbReference type="EMBL" id="MBC2676825.1"/>
    </source>
</evidence>
<dbReference type="AlphaFoldDB" id="A0A7X1G1R7"/>
<name>A0A7X1G1R7_9PSED</name>
<gene>
    <name evidence="1" type="ORF">H7993_00310</name>
</gene>